<dbReference type="EMBL" id="JBEFLD010000006">
    <property type="protein sequence ID" value="MEQ6291491.1"/>
    <property type="molecule type" value="Genomic_DNA"/>
</dbReference>
<gene>
    <name evidence="2" type="ORF">ABNW52_12800</name>
</gene>
<protein>
    <submittedName>
        <fullName evidence="2">Uncharacterized protein</fullName>
    </submittedName>
</protein>
<evidence type="ECO:0000313" key="2">
    <source>
        <dbReference type="EMBL" id="MEQ6291491.1"/>
    </source>
</evidence>
<proteinExistence type="predicted"/>
<dbReference type="PROSITE" id="PS51257">
    <property type="entry name" value="PROKAR_LIPOPROTEIN"/>
    <property type="match status" value="1"/>
</dbReference>
<organism evidence="2 3">
    <name type="scientific">Vogesella oryzagri</name>
    <dbReference type="NCBI Taxonomy" id="3160864"/>
    <lineage>
        <taxon>Bacteria</taxon>
        <taxon>Pseudomonadati</taxon>
        <taxon>Pseudomonadota</taxon>
        <taxon>Betaproteobacteria</taxon>
        <taxon>Neisseriales</taxon>
        <taxon>Chromobacteriaceae</taxon>
        <taxon>Vogesella</taxon>
    </lineage>
</organism>
<reference evidence="2" key="1">
    <citation type="submission" date="2024-06" db="EMBL/GenBank/DDBJ databases">
        <title>Genome sequence of Vogesella sp. MAHUQ-64.</title>
        <authorList>
            <person name="Huq M.A."/>
        </authorList>
    </citation>
    <scope>NUCLEOTIDE SEQUENCE</scope>
    <source>
        <strain evidence="2">MAHUQ-64</strain>
    </source>
</reference>
<dbReference type="Proteomes" id="UP001433638">
    <property type="component" value="Unassembled WGS sequence"/>
</dbReference>
<feature type="chain" id="PRO_5045414167" evidence="1">
    <location>
        <begin position="21"/>
        <end position="102"/>
    </location>
</feature>
<dbReference type="RefSeq" id="WP_349588429.1">
    <property type="nucleotide sequence ID" value="NZ_JBEFLD010000006.1"/>
</dbReference>
<accession>A0ABV1M5Z8</accession>
<sequence length="102" mass="11220">MKHAFCWAALLVVVALPALAACPPTALLCATPMSTAPQSSDPLRLNEQESTLWQAGAFRLERVDASDGGRFGLRPSWQLDGHTRLSFKVTKSKAELRLRVTW</sequence>
<evidence type="ECO:0000256" key="1">
    <source>
        <dbReference type="SAM" id="SignalP"/>
    </source>
</evidence>
<feature type="signal peptide" evidence="1">
    <location>
        <begin position="1"/>
        <end position="20"/>
    </location>
</feature>
<keyword evidence="1" id="KW-0732">Signal</keyword>
<name>A0ABV1M5Z8_9NEIS</name>
<evidence type="ECO:0000313" key="3">
    <source>
        <dbReference type="Proteomes" id="UP001433638"/>
    </source>
</evidence>
<comment type="caution">
    <text evidence="2">The sequence shown here is derived from an EMBL/GenBank/DDBJ whole genome shotgun (WGS) entry which is preliminary data.</text>
</comment>
<keyword evidence="3" id="KW-1185">Reference proteome</keyword>